<dbReference type="KEGG" id="sdr:SCD_n00804"/>
<dbReference type="InterPro" id="IPR050407">
    <property type="entry name" value="Geranylgeranyl_reductase"/>
</dbReference>
<dbReference type="AlphaFoldDB" id="S6A9T0"/>
<feature type="domain" description="FAD-dependent oxidoreductase 2 FAD-binding" evidence="3">
    <location>
        <begin position="6"/>
        <end position="40"/>
    </location>
</feature>
<reference evidence="5 6" key="1">
    <citation type="journal article" date="2012" name="Appl. Environ. Microbiol.">
        <title>Draft genome sequence of a psychrotolerant sulfur-oxidizing bacterium, Sulfuricella denitrificans skB26, and proteomic insights into cold adaptation.</title>
        <authorList>
            <person name="Watanabe T."/>
            <person name="Kojima H."/>
            <person name="Fukui M."/>
        </authorList>
    </citation>
    <scope>NUCLEOTIDE SEQUENCE [LARGE SCALE GENOMIC DNA]</scope>
    <source>
        <strain evidence="6">skB26</strain>
    </source>
</reference>
<evidence type="ECO:0000313" key="6">
    <source>
        <dbReference type="Proteomes" id="UP000015559"/>
    </source>
</evidence>
<keyword evidence="6" id="KW-1185">Reference proteome</keyword>
<dbReference type="EMBL" id="AP013066">
    <property type="protein sequence ID" value="BAN34645.1"/>
    <property type="molecule type" value="Genomic_DNA"/>
</dbReference>
<keyword evidence="1" id="KW-0285">Flavoprotein</keyword>
<sequence>MRVEVDVLVVGLGPAGAAAALAAAQAGLRVAAVECRKEIGVPVQCAEFIPLPLARYAVPEGVSQQRIRGMTSHLPSGWVEKSDAPGLMIDRAAFDQALARQAGQSGARLYLNSRLTGLDGAGSSAIVLTPQGEIYFDYRLLIAADGPHSFVARSLGLPRQETVHTRQYTVPLPEVAENTEIWLSPDYPGGYAWLFPKGRVANLGLGVDKRFAADTKAALDALHLKLVVEGRVGADILYRTGGSIPVSGLRQNLVVGNVLFVGDAAGLTHPITGAGIAAAVVSGELAGQAAADRLMGHEDNALMNYENTVREQFSASLERALVRRAGLGKCWGRPAASEDRVQRRGWVAFPEYYEEP</sequence>
<dbReference type="Pfam" id="PF00890">
    <property type="entry name" value="FAD_binding_2"/>
    <property type="match status" value="1"/>
</dbReference>
<evidence type="ECO:0000259" key="3">
    <source>
        <dbReference type="Pfam" id="PF00890"/>
    </source>
</evidence>
<organism evidence="5 6">
    <name type="scientific">Sulfuricella denitrificans (strain DSM 22764 / NBRC 105220 / skB26)</name>
    <dbReference type="NCBI Taxonomy" id="1163617"/>
    <lineage>
        <taxon>Bacteria</taxon>
        <taxon>Pseudomonadati</taxon>
        <taxon>Pseudomonadota</taxon>
        <taxon>Betaproteobacteria</taxon>
        <taxon>Nitrosomonadales</taxon>
        <taxon>Sulfuricellaceae</taxon>
        <taxon>Sulfuricella</taxon>
    </lineage>
</organism>
<dbReference type="PRINTS" id="PR00420">
    <property type="entry name" value="RNGMNOXGNASE"/>
</dbReference>
<name>S6A9T0_SULDS</name>
<dbReference type="Proteomes" id="UP000015559">
    <property type="component" value="Chromosome"/>
</dbReference>
<dbReference type="OrthoDB" id="417034at2"/>
<dbReference type="Pfam" id="PF01494">
    <property type="entry name" value="FAD_binding_3"/>
    <property type="match status" value="1"/>
</dbReference>
<accession>S6A9T0</accession>
<dbReference type="InterPro" id="IPR002938">
    <property type="entry name" value="FAD-bd"/>
</dbReference>
<dbReference type="HOGENOM" id="CLU_024648_0_0_4"/>
<dbReference type="InterPro" id="IPR003953">
    <property type="entry name" value="FAD-dep_OxRdtase_2_FAD-bd"/>
</dbReference>
<evidence type="ECO:0000259" key="4">
    <source>
        <dbReference type="Pfam" id="PF01494"/>
    </source>
</evidence>
<dbReference type="NCBIfam" id="TIGR02032">
    <property type="entry name" value="GG-red-SF"/>
    <property type="match status" value="1"/>
</dbReference>
<dbReference type="PANTHER" id="PTHR42685:SF18">
    <property type="entry name" value="DIGERANYLGERANYLGLYCEROPHOSPHOLIPID REDUCTASE"/>
    <property type="match status" value="1"/>
</dbReference>
<dbReference type="Gene3D" id="3.30.9.10">
    <property type="entry name" value="D-Amino Acid Oxidase, subunit A, domain 2"/>
    <property type="match status" value="1"/>
</dbReference>
<evidence type="ECO:0000256" key="1">
    <source>
        <dbReference type="ARBA" id="ARBA00022630"/>
    </source>
</evidence>
<dbReference type="PANTHER" id="PTHR42685">
    <property type="entry name" value="GERANYLGERANYL DIPHOSPHATE REDUCTASE"/>
    <property type="match status" value="1"/>
</dbReference>
<proteinExistence type="predicted"/>
<keyword evidence="2" id="KW-0560">Oxidoreductase</keyword>
<dbReference type="STRING" id="1163617.SCD_n00804"/>
<dbReference type="InterPro" id="IPR011777">
    <property type="entry name" value="Geranylgeranyl_Rdtase_fam"/>
</dbReference>
<dbReference type="GO" id="GO:0016628">
    <property type="term" value="F:oxidoreductase activity, acting on the CH-CH group of donors, NAD or NADP as acceptor"/>
    <property type="evidence" value="ECO:0007669"/>
    <property type="project" value="InterPro"/>
</dbReference>
<evidence type="ECO:0000313" key="5">
    <source>
        <dbReference type="EMBL" id="BAN34645.1"/>
    </source>
</evidence>
<evidence type="ECO:0000256" key="2">
    <source>
        <dbReference type="ARBA" id="ARBA00023002"/>
    </source>
</evidence>
<dbReference type="Gene3D" id="3.50.50.60">
    <property type="entry name" value="FAD/NAD(P)-binding domain"/>
    <property type="match status" value="1"/>
</dbReference>
<feature type="domain" description="FAD-binding" evidence="4">
    <location>
        <begin position="91"/>
        <end position="317"/>
    </location>
</feature>
<dbReference type="RefSeq" id="WP_009206408.1">
    <property type="nucleotide sequence ID" value="NC_022357.1"/>
</dbReference>
<dbReference type="InterPro" id="IPR036188">
    <property type="entry name" value="FAD/NAD-bd_sf"/>
</dbReference>
<dbReference type="GO" id="GO:0071949">
    <property type="term" value="F:FAD binding"/>
    <property type="evidence" value="ECO:0007669"/>
    <property type="project" value="InterPro"/>
</dbReference>
<dbReference type="SUPFAM" id="SSF51905">
    <property type="entry name" value="FAD/NAD(P)-binding domain"/>
    <property type="match status" value="1"/>
</dbReference>
<dbReference type="eggNOG" id="COG0644">
    <property type="taxonomic scope" value="Bacteria"/>
</dbReference>
<gene>
    <name evidence="5" type="ORF">SCD_n00804</name>
</gene>
<protein>
    <submittedName>
        <fullName evidence="5">Geranylgeranyl reductase</fullName>
    </submittedName>
</protein>